<organism evidence="2">
    <name type="scientific">Methyloraptor flagellatus</name>
    <dbReference type="NCBI Taxonomy" id="3162530"/>
    <lineage>
        <taxon>Bacteria</taxon>
        <taxon>Pseudomonadati</taxon>
        <taxon>Pseudomonadota</taxon>
        <taxon>Alphaproteobacteria</taxon>
        <taxon>Hyphomicrobiales</taxon>
        <taxon>Ancalomicrobiaceae</taxon>
        <taxon>Methyloraptor</taxon>
    </lineage>
</organism>
<sequence length="88" mass="9348">MQPPAAEPQAPAPVVALSPSSAPSGPQGRDVDSKLVDALISRYQETVSLAEIVKLKGSNPELRRLADGVIESRKRDLASLQKFRAVGN</sequence>
<feature type="region of interest" description="Disordered" evidence="1">
    <location>
        <begin position="1"/>
        <end position="31"/>
    </location>
</feature>
<gene>
    <name evidence="2" type="ORF">ABS361_04690</name>
</gene>
<proteinExistence type="predicted"/>
<dbReference type="RefSeq" id="WP_407050675.1">
    <property type="nucleotide sequence ID" value="NZ_CP158568.1"/>
</dbReference>
<feature type="compositionally biased region" description="Low complexity" evidence="1">
    <location>
        <begin position="7"/>
        <end position="28"/>
    </location>
</feature>
<dbReference type="KEGG" id="mflg:ABS361_04690"/>
<evidence type="ECO:0000313" key="2">
    <source>
        <dbReference type="EMBL" id="XBY45580.1"/>
    </source>
</evidence>
<name>A0AAU7XDW5_9HYPH</name>
<evidence type="ECO:0000256" key="1">
    <source>
        <dbReference type="SAM" id="MobiDB-lite"/>
    </source>
</evidence>
<dbReference type="AlphaFoldDB" id="A0AAU7XDW5"/>
<dbReference type="InterPro" id="IPR012347">
    <property type="entry name" value="Ferritin-like"/>
</dbReference>
<dbReference type="EMBL" id="CP158568">
    <property type="protein sequence ID" value="XBY45580.1"/>
    <property type="molecule type" value="Genomic_DNA"/>
</dbReference>
<accession>A0AAU7XDW5</accession>
<dbReference type="Gene3D" id="1.20.1260.10">
    <property type="match status" value="1"/>
</dbReference>
<reference evidence="2" key="1">
    <citation type="submission" date="2024-06" db="EMBL/GenBank/DDBJ databases">
        <title>Methylostella associata gen. nov., sp. nov., a novel Ancalomicrobiaceae-affiliated facultatively methylotrophic bacteria that feed on methanotrophs of the genus Methylococcus.</title>
        <authorList>
            <person name="Saltykova V."/>
            <person name="Danilova O.V."/>
            <person name="Oshkin I.Y."/>
            <person name="Belova S.E."/>
            <person name="Pimenov N.V."/>
            <person name="Dedysh S.N."/>
        </authorList>
    </citation>
    <scope>NUCLEOTIDE SEQUENCE</scope>
    <source>
        <strain evidence="2">S20</strain>
    </source>
</reference>
<protein>
    <submittedName>
        <fullName evidence="2">Uncharacterized protein</fullName>
    </submittedName>
</protein>